<dbReference type="PANTHER" id="PTHR42648:SF21">
    <property type="entry name" value="CYSTEINE-RICH RLK (RECEPTOR-LIKE PROTEIN KINASE) 8"/>
    <property type="match status" value="1"/>
</dbReference>
<accession>A0A6L2J6Y0</accession>
<feature type="domain" description="Retroviral polymerase SH3-like" evidence="1">
    <location>
        <begin position="356"/>
        <end position="407"/>
    </location>
</feature>
<dbReference type="AlphaFoldDB" id="A0A6L2J6Y0"/>
<dbReference type="InterPro" id="IPR012337">
    <property type="entry name" value="RNaseH-like_sf"/>
</dbReference>
<organism evidence="2">
    <name type="scientific">Tanacetum cinerariifolium</name>
    <name type="common">Dalmatian daisy</name>
    <name type="synonym">Chrysanthemum cinerariifolium</name>
    <dbReference type="NCBI Taxonomy" id="118510"/>
    <lineage>
        <taxon>Eukaryota</taxon>
        <taxon>Viridiplantae</taxon>
        <taxon>Streptophyta</taxon>
        <taxon>Embryophyta</taxon>
        <taxon>Tracheophyta</taxon>
        <taxon>Spermatophyta</taxon>
        <taxon>Magnoliopsida</taxon>
        <taxon>eudicotyledons</taxon>
        <taxon>Gunneridae</taxon>
        <taxon>Pentapetalae</taxon>
        <taxon>asterids</taxon>
        <taxon>campanulids</taxon>
        <taxon>Asterales</taxon>
        <taxon>Asteraceae</taxon>
        <taxon>Asteroideae</taxon>
        <taxon>Anthemideae</taxon>
        <taxon>Anthemidinae</taxon>
        <taxon>Tanacetum</taxon>
    </lineage>
</organism>
<dbReference type="PANTHER" id="PTHR42648">
    <property type="entry name" value="TRANSPOSASE, PUTATIVE-RELATED"/>
    <property type="match status" value="1"/>
</dbReference>
<sequence>MIKALNENERLLEQVISKDIVNIIVNSSVDTASVNVQECEKYLKLETELLTKRISDNFVSNQSALTFYRYFKLNELKAQSQEKDTIISKLKERIKSLSGNKNTDKIKKNIEEIETINIELDHRVSKLIAKNEHLKQTYKQLYDSIKQHEKGLVITALKNNLRKLRGKSLVDDVVTSHTIAPKTLKVDVEQLAPKLLNNKTAHSNYLRHTQEQAVIPREVVKQGKSYNPLNNSLNHASRQGLVRDLLKLKFEKDHLCSACAMGKSKKKPHKPKSEDTNQEKLYLLHMDLYGTMRVASVNGKNYIFVIVDDYSRFTWVKCLRSKDEAPDFIINKTPYELLQEKILDLLFFYVFGALHYPTNDSKNLGKLQPKANISIFIGYAPTKKAFWIYSRRTRRIIETIHVDFDDLAAMASEHSSSGPTLHEMTTATISSRLVPNNPPSTPCVPPSRSDWNILFQPMFDELLTPPPSVDHPAPVLEINK</sequence>
<evidence type="ECO:0000259" key="1">
    <source>
        <dbReference type="Pfam" id="PF25597"/>
    </source>
</evidence>
<dbReference type="GO" id="GO:0003676">
    <property type="term" value="F:nucleic acid binding"/>
    <property type="evidence" value="ECO:0007669"/>
    <property type="project" value="InterPro"/>
</dbReference>
<dbReference type="Pfam" id="PF25597">
    <property type="entry name" value="SH3_retrovirus"/>
    <property type="match status" value="1"/>
</dbReference>
<dbReference type="Gene3D" id="3.30.420.10">
    <property type="entry name" value="Ribonuclease H-like superfamily/Ribonuclease H"/>
    <property type="match status" value="1"/>
</dbReference>
<protein>
    <submittedName>
        <fullName evidence="2">Retrovirus-related Pol polyprotein from transposon TNT 1-94</fullName>
    </submittedName>
</protein>
<dbReference type="InterPro" id="IPR039537">
    <property type="entry name" value="Retrotran_Ty1/copia-like"/>
</dbReference>
<evidence type="ECO:0000313" key="2">
    <source>
        <dbReference type="EMBL" id="GEU32616.1"/>
    </source>
</evidence>
<reference evidence="2" key="1">
    <citation type="journal article" date="2019" name="Sci. Rep.">
        <title>Draft genome of Tanacetum cinerariifolium, the natural source of mosquito coil.</title>
        <authorList>
            <person name="Yamashiro T."/>
            <person name="Shiraishi A."/>
            <person name="Satake H."/>
            <person name="Nakayama K."/>
        </authorList>
    </citation>
    <scope>NUCLEOTIDE SEQUENCE</scope>
</reference>
<name>A0A6L2J6Y0_TANCI</name>
<dbReference type="EMBL" id="BKCJ010000375">
    <property type="protein sequence ID" value="GEU32616.1"/>
    <property type="molecule type" value="Genomic_DNA"/>
</dbReference>
<dbReference type="InterPro" id="IPR057670">
    <property type="entry name" value="SH3_retrovirus"/>
</dbReference>
<dbReference type="SUPFAM" id="SSF53098">
    <property type="entry name" value="Ribonuclease H-like"/>
    <property type="match status" value="1"/>
</dbReference>
<comment type="caution">
    <text evidence="2">The sequence shown here is derived from an EMBL/GenBank/DDBJ whole genome shotgun (WGS) entry which is preliminary data.</text>
</comment>
<proteinExistence type="predicted"/>
<dbReference type="InterPro" id="IPR036397">
    <property type="entry name" value="RNaseH_sf"/>
</dbReference>
<gene>
    <name evidence="2" type="ORF">Tci_004594</name>
</gene>